<organism evidence="1 2">
    <name type="scientific">Pseudocercospora fijiensis (strain CIRAD86)</name>
    <name type="common">Black leaf streak disease fungus</name>
    <name type="synonym">Mycosphaerella fijiensis</name>
    <dbReference type="NCBI Taxonomy" id="383855"/>
    <lineage>
        <taxon>Eukaryota</taxon>
        <taxon>Fungi</taxon>
        <taxon>Dikarya</taxon>
        <taxon>Ascomycota</taxon>
        <taxon>Pezizomycotina</taxon>
        <taxon>Dothideomycetes</taxon>
        <taxon>Dothideomycetidae</taxon>
        <taxon>Mycosphaerellales</taxon>
        <taxon>Mycosphaerellaceae</taxon>
        <taxon>Pseudocercospora</taxon>
    </lineage>
</organism>
<dbReference type="AlphaFoldDB" id="M2YSA4"/>
<dbReference type="GeneID" id="19333774"/>
<dbReference type="EMBL" id="KB446561">
    <property type="protein sequence ID" value="EME80610.1"/>
    <property type="molecule type" value="Genomic_DNA"/>
</dbReference>
<dbReference type="Proteomes" id="UP000016932">
    <property type="component" value="Unassembled WGS sequence"/>
</dbReference>
<reference evidence="1 2" key="1">
    <citation type="journal article" date="2012" name="PLoS Pathog.">
        <title>Diverse lifestyles and strategies of plant pathogenesis encoded in the genomes of eighteen Dothideomycetes fungi.</title>
        <authorList>
            <person name="Ohm R.A."/>
            <person name="Feau N."/>
            <person name="Henrissat B."/>
            <person name="Schoch C.L."/>
            <person name="Horwitz B.A."/>
            <person name="Barry K.W."/>
            <person name="Condon B.J."/>
            <person name="Copeland A.C."/>
            <person name="Dhillon B."/>
            <person name="Glaser F."/>
            <person name="Hesse C.N."/>
            <person name="Kosti I."/>
            <person name="LaButti K."/>
            <person name="Lindquist E.A."/>
            <person name="Lucas S."/>
            <person name="Salamov A.A."/>
            <person name="Bradshaw R.E."/>
            <person name="Ciuffetti L."/>
            <person name="Hamelin R.C."/>
            <person name="Kema G.H.J."/>
            <person name="Lawrence C."/>
            <person name="Scott J.A."/>
            <person name="Spatafora J.W."/>
            <person name="Turgeon B.G."/>
            <person name="de Wit P.J.G.M."/>
            <person name="Zhong S."/>
            <person name="Goodwin S.B."/>
            <person name="Grigoriev I.V."/>
        </authorList>
    </citation>
    <scope>NUCLEOTIDE SEQUENCE [LARGE SCALE GENOMIC DNA]</scope>
    <source>
        <strain evidence="1 2">CIRAD86</strain>
    </source>
</reference>
<sequence>MNHNAILAPRGHETASPMKFLQPIDSKMNTRLRIPSELRQNINTATGMENSS</sequence>
<dbReference type="RefSeq" id="XP_007929496.1">
    <property type="nucleotide sequence ID" value="XM_007931305.1"/>
</dbReference>
<evidence type="ECO:0000313" key="2">
    <source>
        <dbReference type="Proteomes" id="UP000016932"/>
    </source>
</evidence>
<proteinExistence type="predicted"/>
<accession>M2YSA4</accession>
<dbReference type="HOGENOM" id="CLU_3088293_0_0_1"/>
<keyword evidence="2" id="KW-1185">Reference proteome</keyword>
<gene>
    <name evidence="1" type="ORF">MYCFIDRAFT_177541</name>
</gene>
<evidence type="ECO:0000313" key="1">
    <source>
        <dbReference type="EMBL" id="EME80610.1"/>
    </source>
</evidence>
<protein>
    <submittedName>
        <fullName evidence="1">Uncharacterized protein</fullName>
    </submittedName>
</protein>
<dbReference type="VEuPathDB" id="FungiDB:MYCFIDRAFT_177541"/>
<name>M2YSA4_PSEFD</name>
<dbReference type="KEGG" id="pfj:MYCFIDRAFT_177541"/>